<dbReference type="GO" id="GO:0045892">
    <property type="term" value="P:negative regulation of DNA-templated transcription"/>
    <property type="evidence" value="ECO:0007669"/>
    <property type="project" value="TreeGrafter"/>
</dbReference>
<evidence type="ECO:0000256" key="2">
    <source>
        <dbReference type="ARBA" id="ARBA00023125"/>
    </source>
</evidence>
<dbReference type="PROSITE" id="PS51078">
    <property type="entry name" value="ICLR_ED"/>
    <property type="match status" value="1"/>
</dbReference>
<reference evidence="6" key="1">
    <citation type="submission" date="2017-02" db="EMBL/GenBank/DDBJ databases">
        <authorList>
            <person name="Regsiter A."/>
            <person name="William W."/>
        </authorList>
    </citation>
    <scope>NUCLEOTIDE SEQUENCE</scope>
    <source>
        <strain evidence="6">Bib</strain>
    </source>
</reference>
<dbReference type="Gene3D" id="1.10.10.10">
    <property type="entry name" value="Winged helix-like DNA-binding domain superfamily/Winged helix DNA-binding domain"/>
    <property type="match status" value="1"/>
</dbReference>
<sequence>MAEVNSVKKALAILDLLSDRNSRSLSEISKALALPKSTVHSLLETLTLARVLERDVESGSYSLGIRLIELGYCAQTGLDLVRIAAPFLKGLNVRFDETVHLTVLDNDEVLYIDCIESQRRLRTYSVIGVRAPLHCTSVGKAILAFLDDGEIRRIIAERGLPGFTENTITTEARLWEEIAHIRDQGYAIDDREHEDHLRCIGAPIFNARGEVFASMSLSGPAERNTLERLESMVSALLEATGEISHRLGFRNREFSRARGENHITPANSY</sequence>
<dbReference type="PANTHER" id="PTHR30136">
    <property type="entry name" value="HELIX-TURN-HELIX TRANSCRIPTIONAL REGULATOR, ICLR FAMILY"/>
    <property type="match status" value="1"/>
</dbReference>
<dbReference type="SUPFAM" id="SSF46785">
    <property type="entry name" value="Winged helix' DNA-binding domain"/>
    <property type="match status" value="1"/>
</dbReference>
<organism evidence="6">
    <name type="scientific">uncultured spirochete</name>
    <dbReference type="NCBI Taxonomy" id="156406"/>
    <lineage>
        <taxon>Bacteria</taxon>
        <taxon>Pseudomonadati</taxon>
        <taxon>Spirochaetota</taxon>
        <taxon>Spirochaetia</taxon>
        <taxon>Spirochaetales</taxon>
        <taxon>environmental samples</taxon>
    </lineage>
</organism>
<evidence type="ECO:0000256" key="3">
    <source>
        <dbReference type="ARBA" id="ARBA00023163"/>
    </source>
</evidence>
<dbReference type="PANTHER" id="PTHR30136:SF35">
    <property type="entry name" value="HTH-TYPE TRANSCRIPTIONAL REGULATOR RV1719"/>
    <property type="match status" value="1"/>
</dbReference>
<dbReference type="InterPro" id="IPR005471">
    <property type="entry name" value="Tscrpt_reg_IclR_N"/>
</dbReference>
<proteinExistence type="predicted"/>
<dbReference type="InterPro" id="IPR036390">
    <property type="entry name" value="WH_DNA-bd_sf"/>
</dbReference>
<dbReference type="InterPro" id="IPR029016">
    <property type="entry name" value="GAF-like_dom_sf"/>
</dbReference>
<dbReference type="Pfam" id="PF09339">
    <property type="entry name" value="HTH_IclR"/>
    <property type="match status" value="1"/>
</dbReference>
<dbReference type="GO" id="GO:0003700">
    <property type="term" value="F:DNA-binding transcription factor activity"/>
    <property type="evidence" value="ECO:0007669"/>
    <property type="project" value="TreeGrafter"/>
</dbReference>
<evidence type="ECO:0000259" key="5">
    <source>
        <dbReference type="PROSITE" id="PS51078"/>
    </source>
</evidence>
<dbReference type="Gene3D" id="3.30.450.40">
    <property type="match status" value="1"/>
</dbReference>
<evidence type="ECO:0000259" key="4">
    <source>
        <dbReference type="PROSITE" id="PS51077"/>
    </source>
</evidence>
<accession>A0A3P3XJ85</accession>
<evidence type="ECO:0000256" key="1">
    <source>
        <dbReference type="ARBA" id="ARBA00023015"/>
    </source>
</evidence>
<keyword evidence="1" id="KW-0805">Transcription regulation</keyword>
<evidence type="ECO:0000313" key="6">
    <source>
        <dbReference type="EMBL" id="SLM12831.1"/>
    </source>
</evidence>
<feature type="domain" description="HTH iclR-type" evidence="4">
    <location>
        <begin position="4"/>
        <end position="65"/>
    </location>
</feature>
<dbReference type="SUPFAM" id="SSF55781">
    <property type="entry name" value="GAF domain-like"/>
    <property type="match status" value="1"/>
</dbReference>
<dbReference type="FunFam" id="1.10.10.10:FF:000056">
    <property type="entry name" value="IclR family transcriptional regulator"/>
    <property type="match status" value="1"/>
</dbReference>
<dbReference type="InterPro" id="IPR014757">
    <property type="entry name" value="Tscrpt_reg_IclR_C"/>
</dbReference>
<dbReference type="GO" id="GO:0003677">
    <property type="term" value="F:DNA binding"/>
    <property type="evidence" value="ECO:0007669"/>
    <property type="project" value="UniProtKB-KW"/>
</dbReference>
<dbReference type="Pfam" id="PF01614">
    <property type="entry name" value="IclR_C"/>
    <property type="match status" value="1"/>
</dbReference>
<dbReference type="SMART" id="SM00346">
    <property type="entry name" value="HTH_ICLR"/>
    <property type="match status" value="1"/>
</dbReference>
<gene>
    <name evidence="6" type="ORF">SPIROBIBN47_260071</name>
</gene>
<keyword evidence="3" id="KW-0804">Transcription</keyword>
<keyword evidence="2" id="KW-0238">DNA-binding</keyword>
<dbReference type="EMBL" id="FWDM01000019">
    <property type="protein sequence ID" value="SLM12831.1"/>
    <property type="molecule type" value="Genomic_DNA"/>
</dbReference>
<name>A0A3P3XJ85_9SPIR</name>
<dbReference type="AlphaFoldDB" id="A0A3P3XJ85"/>
<dbReference type="InterPro" id="IPR036388">
    <property type="entry name" value="WH-like_DNA-bd_sf"/>
</dbReference>
<protein>
    <submittedName>
        <fullName evidence="6">Transcriptional regulator, IclR family</fullName>
    </submittedName>
</protein>
<dbReference type="InterPro" id="IPR050707">
    <property type="entry name" value="HTH_MetabolicPath_Reg"/>
</dbReference>
<feature type="domain" description="IclR-ED" evidence="5">
    <location>
        <begin position="66"/>
        <end position="249"/>
    </location>
</feature>
<dbReference type="PROSITE" id="PS51077">
    <property type="entry name" value="HTH_ICLR"/>
    <property type="match status" value="1"/>
</dbReference>